<keyword evidence="4" id="KW-0812">Transmembrane</keyword>
<organism evidence="6 7">
    <name type="scientific">Canavalia gladiata</name>
    <name type="common">Sword bean</name>
    <name type="synonym">Dolichos gladiatus</name>
    <dbReference type="NCBI Taxonomy" id="3824"/>
    <lineage>
        <taxon>Eukaryota</taxon>
        <taxon>Viridiplantae</taxon>
        <taxon>Streptophyta</taxon>
        <taxon>Embryophyta</taxon>
        <taxon>Tracheophyta</taxon>
        <taxon>Spermatophyta</taxon>
        <taxon>Magnoliopsida</taxon>
        <taxon>eudicotyledons</taxon>
        <taxon>Gunneridae</taxon>
        <taxon>Pentapetalae</taxon>
        <taxon>rosids</taxon>
        <taxon>fabids</taxon>
        <taxon>Fabales</taxon>
        <taxon>Fabaceae</taxon>
        <taxon>Papilionoideae</taxon>
        <taxon>50 kb inversion clade</taxon>
        <taxon>NPAAA clade</taxon>
        <taxon>indigoferoid/millettioid clade</taxon>
        <taxon>Phaseoleae</taxon>
        <taxon>Canavalia</taxon>
    </lineage>
</organism>
<evidence type="ECO:0000313" key="6">
    <source>
        <dbReference type="EMBL" id="KAK7363000.1"/>
    </source>
</evidence>
<dbReference type="InterPro" id="IPR008271">
    <property type="entry name" value="Ser/Thr_kinase_AS"/>
</dbReference>
<dbReference type="FunFam" id="1.10.510.10:FF:000495">
    <property type="entry name" value="calcium/calmodulin-regulated receptor-like kinase 1"/>
    <property type="match status" value="1"/>
</dbReference>
<evidence type="ECO:0000259" key="5">
    <source>
        <dbReference type="PROSITE" id="PS50011"/>
    </source>
</evidence>
<dbReference type="GO" id="GO:0004674">
    <property type="term" value="F:protein serine/threonine kinase activity"/>
    <property type="evidence" value="ECO:0007669"/>
    <property type="project" value="UniProtKB-KW"/>
</dbReference>
<dbReference type="Gene3D" id="3.30.200.20">
    <property type="entry name" value="Phosphorylase Kinase, domain 1"/>
    <property type="match status" value="1"/>
</dbReference>
<reference evidence="6 7" key="1">
    <citation type="submission" date="2024-01" db="EMBL/GenBank/DDBJ databases">
        <title>The genomes of 5 underutilized Papilionoideae crops provide insights into root nodulation and disease resistanc.</title>
        <authorList>
            <person name="Jiang F."/>
        </authorList>
    </citation>
    <scope>NUCLEOTIDE SEQUENCE [LARGE SCALE GENOMIC DNA]</scope>
    <source>
        <strain evidence="6">LVBAO_FW01</strain>
        <tissue evidence="6">Leaves</tissue>
    </source>
</reference>
<dbReference type="InterPro" id="IPR000719">
    <property type="entry name" value="Prot_kinase_dom"/>
</dbReference>
<dbReference type="EMBL" id="JAYMYQ010000001">
    <property type="protein sequence ID" value="KAK7363000.1"/>
    <property type="molecule type" value="Genomic_DNA"/>
</dbReference>
<comment type="caution">
    <text evidence="6">The sequence shown here is derived from an EMBL/GenBank/DDBJ whole genome shotgun (WGS) entry which is preliminary data.</text>
</comment>
<keyword evidence="1" id="KW-0418">Kinase</keyword>
<keyword evidence="4" id="KW-0472">Membrane</keyword>
<proteinExistence type="predicted"/>
<dbReference type="Proteomes" id="UP001367508">
    <property type="component" value="Unassembled WGS sequence"/>
</dbReference>
<dbReference type="SMART" id="SM00220">
    <property type="entry name" value="S_TKc"/>
    <property type="match status" value="1"/>
</dbReference>
<dbReference type="GO" id="GO:0005524">
    <property type="term" value="F:ATP binding"/>
    <property type="evidence" value="ECO:0007669"/>
    <property type="project" value="UniProtKB-KW"/>
</dbReference>
<dbReference type="Pfam" id="PF07714">
    <property type="entry name" value="PK_Tyr_Ser-Thr"/>
    <property type="match status" value="1"/>
</dbReference>
<dbReference type="PROSITE" id="PS50011">
    <property type="entry name" value="PROTEIN_KINASE_DOM"/>
    <property type="match status" value="1"/>
</dbReference>
<accession>A0AAN9MXU0</accession>
<dbReference type="SUPFAM" id="SSF56112">
    <property type="entry name" value="Protein kinase-like (PK-like)"/>
    <property type="match status" value="1"/>
</dbReference>
<dbReference type="InterPro" id="IPR001245">
    <property type="entry name" value="Ser-Thr/Tyr_kinase_cat_dom"/>
</dbReference>
<feature type="transmembrane region" description="Helical" evidence="4">
    <location>
        <begin position="34"/>
        <end position="60"/>
    </location>
</feature>
<evidence type="ECO:0000256" key="2">
    <source>
        <dbReference type="ARBA" id="ARBA00022741"/>
    </source>
</evidence>
<keyword evidence="1" id="KW-0723">Serine/threonine-protein kinase</keyword>
<keyword evidence="4" id="KW-1133">Transmembrane helix</keyword>
<keyword evidence="2" id="KW-0547">Nucleotide-binding</keyword>
<dbReference type="InterPro" id="IPR011009">
    <property type="entry name" value="Kinase-like_dom_sf"/>
</dbReference>
<keyword evidence="7" id="KW-1185">Reference proteome</keyword>
<keyword evidence="3" id="KW-0067">ATP-binding</keyword>
<dbReference type="PANTHER" id="PTHR47989">
    <property type="entry name" value="OS01G0750732 PROTEIN"/>
    <property type="match status" value="1"/>
</dbReference>
<evidence type="ECO:0000256" key="4">
    <source>
        <dbReference type="SAM" id="Phobius"/>
    </source>
</evidence>
<evidence type="ECO:0000313" key="7">
    <source>
        <dbReference type="Proteomes" id="UP001367508"/>
    </source>
</evidence>
<keyword evidence="1" id="KW-0808">Transferase</keyword>
<evidence type="ECO:0000256" key="3">
    <source>
        <dbReference type="ARBA" id="ARBA00022840"/>
    </source>
</evidence>
<dbReference type="PROSITE" id="PS00108">
    <property type="entry name" value="PROTEIN_KINASE_ST"/>
    <property type="match status" value="1"/>
</dbReference>
<dbReference type="PANTHER" id="PTHR47989:SF24">
    <property type="entry name" value="CALCIUM_CALMODULIN-REGULATED RECEPTOR-LIKE KINASE 1 ISOFORM X1"/>
    <property type="match status" value="1"/>
</dbReference>
<evidence type="ECO:0000256" key="1">
    <source>
        <dbReference type="ARBA" id="ARBA00022527"/>
    </source>
</evidence>
<gene>
    <name evidence="6" type="ORF">VNO77_05125</name>
</gene>
<sequence length="445" mass="49301">MPVDAIPFSGTCVADTEVSRIYILSLHEMSWTTFILIIGICIGFVVGVGLAFSILFCISYGKRHTKLEKSSSLTVPVDTKGVDSGSTLSGLESPRTSEWSNMPLWLEGLRRKNAVSACGILKYSCKDIQKATSNFTTIIGNGAFGPVYKAQMPAGETLAVKVLDTNSRQGEQEFLTEVLLLGRLHHKSLVDLVGYAAEKGQHMLLYIYMSNGSLASHLYDNNHQPLSWDLRLNIALDVARGLEYLHCGASPPVVHRDIKSSNILLDQFMRAKVTDFGLSRPEMIKPRMSNVRGTFGYLDPEYLSTRTFTKKSDVYSFGVLLFELITGRNPQQGLMEYVKLAAMESEGKVGWEEIVDSQLNGKYDVHKLNDMASLAFKCVNEVSKSRPPMRDIVQALSQLCKEHSGNHCGTSPAALKEVPIEVGQLETHDFSSIESSKVLRRLHSR</sequence>
<name>A0AAN9MXU0_CANGL</name>
<dbReference type="CDD" id="cd14066">
    <property type="entry name" value="STKc_IRAK"/>
    <property type="match status" value="1"/>
</dbReference>
<dbReference type="AlphaFoldDB" id="A0AAN9MXU0"/>
<feature type="domain" description="Protein kinase" evidence="5">
    <location>
        <begin position="133"/>
        <end position="399"/>
    </location>
</feature>
<protein>
    <recommendedName>
        <fullName evidence="5">Protein kinase domain-containing protein</fullName>
    </recommendedName>
</protein>
<dbReference type="Gene3D" id="1.10.510.10">
    <property type="entry name" value="Transferase(Phosphotransferase) domain 1"/>
    <property type="match status" value="1"/>
</dbReference>